<dbReference type="SUPFAM" id="SSF55729">
    <property type="entry name" value="Acyl-CoA N-acyltransferases (Nat)"/>
    <property type="match status" value="1"/>
</dbReference>
<dbReference type="SMART" id="SM00881">
    <property type="entry name" value="CoA_binding"/>
    <property type="match status" value="1"/>
</dbReference>
<dbReference type="EMBL" id="CP019236">
    <property type="protein sequence ID" value="APW37254.1"/>
    <property type="molecule type" value="Genomic_DNA"/>
</dbReference>
<feature type="domain" description="N-acetyltransferase" evidence="8">
    <location>
        <begin position="735"/>
        <end position="891"/>
    </location>
</feature>
<dbReference type="GO" id="GO:0046872">
    <property type="term" value="F:metal ion binding"/>
    <property type="evidence" value="ECO:0007669"/>
    <property type="project" value="InterPro"/>
</dbReference>
<evidence type="ECO:0000256" key="3">
    <source>
        <dbReference type="ARBA" id="ARBA00022840"/>
    </source>
</evidence>
<evidence type="ECO:0000256" key="6">
    <source>
        <dbReference type="SAM" id="MobiDB-lite"/>
    </source>
</evidence>
<keyword evidence="2 5" id="KW-0547">Nucleotide-binding</keyword>
<dbReference type="Pfam" id="PF19045">
    <property type="entry name" value="Ligase_CoA_2"/>
    <property type="match status" value="1"/>
</dbReference>
<evidence type="ECO:0000256" key="4">
    <source>
        <dbReference type="ARBA" id="ARBA00060888"/>
    </source>
</evidence>
<dbReference type="GO" id="GO:0043758">
    <property type="term" value="F:acetate-CoA ligase (ADP-forming) activity"/>
    <property type="evidence" value="ECO:0007669"/>
    <property type="project" value="InterPro"/>
</dbReference>
<dbReference type="SUPFAM" id="SSF51735">
    <property type="entry name" value="NAD(P)-binding Rossmann-fold domains"/>
    <property type="match status" value="1"/>
</dbReference>
<dbReference type="AlphaFoldDB" id="A0A1P8JU22"/>
<dbReference type="Gene3D" id="3.30.470.20">
    <property type="entry name" value="ATP-grasp fold, B domain"/>
    <property type="match status" value="1"/>
</dbReference>
<feature type="region of interest" description="Disordered" evidence="6">
    <location>
        <begin position="891"/>
        <end position="910"/>
    </location>
</feature>
<dbReference type="Gene3D" id="3.30.1490.20">
    <property type="entry name" value="ATP-grasp fold, A domain"/>
    <property type="match status" value="1"/>
</dbReference>
<comment type="similarity">
    <text evidence="4">In the N-terminal section; belongs to the acetate CoA ligase alpha subunit family.</text>
</comment>
<dbReference type="SUPFAM" id="SSF56059">
    <property type="entry name" value="Glutathione synthetase ATP-binding domain-like"/>
    <property type="match status" value="1"/>
</dbReference>
<dbReference type="OrthoDB" id="9807426at2"/>
<dbReference type="SUPFAM" id="SSF52210">
    <property type="entry name" value="Succinyl-CoA synthetase domains"/>
    <property type="match status" value="2"/>
</dbReference>
<dbReference type="InterPro" id="IPR011761">
    <property type="entry name" value="ATP-grasp"/>
</dbReference>
<keyword evidence="3 5" id="KW-0067">ATP-binding</keyword>
<dbReference type="InterPro" id="IPR036291">
    <property type="entry name" value="NAD(P)-bd_dom_sf"/>
</dbReference>
<dbReference type="InterPro" id="IPR051538">
    <property type="entry name" value="Acyl-CoA_Synth/Transferase"/>
</dbReference>
<feature type="domain" description="ATP-grasp" evidence="7">
    <location>
        <begin position="496"/>
        <end position="532"/>
    </location>
</feature>
<dbReference type="Pfam" id="PF13380">
    <property type="entry name" value="CoA_binding_2"/>
    <property type="match status" value="1"/>
</dbReference>
<dbReference type="InterPro" id="IPR043938">
    <property type="entry name" value="Ligase_CoA_dom"/>
</dbReference>
<reference evidence="9 10" key="1">
    <citation type="submission" date="2017-01" db="EMBL/GenBank/DDBJ databases">
        <authorList>
            <person name="Mah S.A."/>
            <person name="Swanson W.J."/>
            <person name="Moy G.W."/>
            <person name="Vacquier V.D."/>
        </authorList>
    </citation>
    <scope>NUCLEOTIDE SEQUENCE [LARGE SCALE GENOMIC DNA]</scope>
    <source>
        <strain evidence="9 10">DCY110</strain>
    </source>
</reference>
<dbReference type="Gene3D" id="3.40.50.720">
    <property type="entry name" value="NAD(P)-binding Rossmann-like Domain"/>
    <property type="match status" value="1"/>
</dbReference>
<evidence type="ECO:0000259" key="8">
    <source>
        <dbReference type="PROSITE" id="PS51186"/>
    </source>
</evidence>
<dbReference type="RefSeq" id="WP_076198581.1">
    <property type="nucleotide sequence ID" value="NZ_CP019236.1"/>
</dbReference>
<dbReference type="PROSITE" id="PS50975">
    <property type="entry name" value="ATP_GRASP"/>
    <property type="match status" value="1"/>
</dbReference>
<dbReference type="Proteomes" id="UP000186609">
    <property type="component" value="Chromosome"/>
</dbReference>
<evidence type="ECO:0000259" key="7">
    <source>
        <dbReference type="PROSITE" id="PS50975"/>
    </source>
</evidence>
<dbReference type="InterPro" id="IPR016102">
    <property type="entry name" value="Succinyl-CoA_synth-like"/>
</dbReference>
<organism evidence="9 10">
    <name type="scientific">Rhodoferax koreensis</name>
    <dbReference type="NCBI Taxonomy" id="1842727"/>
    <lineage>
        <taxon>Bacteria</taxon>
        <taxon>Pseudomonadati</taxon>
        <taxon>Pseudomonadota</taxon>
        <taxon>Betaproteobacteria</taxon>
        <taxon>Burkholderiales</taxon>
        <taxon>Comamonadaceae</taxon>
        <taxon>Rhodoferax</taxon>
    </lineage>
</organism>
<evidence type="ECO:0000313" key="9">
    <source>
        <dbReference type="EMBL" id="APW37254.1"/>
    </source>
</evidence>
<protein>
    <submittedName>
        <fullName evidence="9">GNAT family N-acetyltransferase</fullName>
    </submittedName>
</protein>
<proteinExistence type="inferred from homology"/>
<dbReference type="Pfam" id="PF00583">
    <property type="entry name" value="Acetyltransf_1"/>
    <property type="match status" value="1"/>
</dbReference>
<dbReference type="InterPro" id="IPR000182">
    <property type="entry name" value="GNAT_dom"/>
</dbReference>
<dbReference type="PROSITE" id="PS51186">
    <property type="entry name" value="GNAT"/>
    <property type="match status" value="1"/>
</dbReference>
<dbReference type="Gene3D" id="3.40.50.261">
    <property type="entry name" value="Succinyl-CoA synthetase domains"/>
    <property type="match status" value="2"/>
</dbReference>
<dbReference type="InterPro" id="IPR032875">
    <property type="entry name" value="Succ_CoA_lig_flav_dom"/>
</dbReference>
<dbReference type="InterPro" id="IPR013815">
    <property type="entry name" value="ATP_grasp_subdomain_1"/>
</dbReference>
<dbReference type="InterPro" id="IPR016181">
    <property type="entry name" value="Acyl_CoA_acyltransferase"/>
</dbReference>
<dbReference type="GO" id="GO:0016747">
    <property type="term" value="F:acyltransferase activity, transferring groups other than amino-acyl groups"/>
    <property type="evidence" value="ECO:0007669"/>
    <property type="project" value="InterPro"/>
</dbReference>
<evidence type="ECO:0000256" key="1">
    <source>
        <dbReference type="ARBA" id="ARBA00022598"/>
    </source>
</evidence>
<dbReference type="Gene3D" id="3.40.630.30">
    <property type="match status" value="1"/>
</dbReference>
<evidence type="ECO:0000256" key="5">
    <source>
        <dbReference type="PROSITE-ProRule" id="PRU00409"/>
    </source>
</evidence>
<dbReference type="Pfam" id="PF13607">
    <property type="entry name" value="Succ_CoA_lig"/>
    <property type="match status" value="1"/>
</dbReference>
<dbReference type="InterPro" id="IPR003781">
    <property type="entry name" value="CoA-bd"/>
</dbReference>
<sequence length="910" mass="95719">MSVRHLQHLFQPRTVAVIGASDRPHSLGEIVMRNLRTAGFTGTVWPVNPGHGRVAGVQAWPDVQSLPETPDLAVVCTPAATVPELIAQLGRRGNRAAVVLSGGMQKLTANGQSLQSLMLQAARPHLLRILGPNCVGLLVPHLGLNASFAHLSPKAGKLAFLSQSGALTTAMLDWADTHGIGFSHFVSMGDCADVDFGDMLDYLASDPRTEAILMYMESVQQPRKFLSAARAAARNKPVLVVKAGRAPAGAKAAASHTGALAGGDDVFDAAIRRAGMLRVDTLQELLDAARTLSRARPPRGDRLAMLTNGGGAGVLAADALALGGGSLATLSGPTLAALDAVLPAAWSHGNPVDIVGDAPCDRYTDALSVLMRAPEVDGVLFMQAPTAIVPSADIAAACLPLLTQGSRTVMASWLGGRAVAQAVRFCEEAGVPTYDTPEEAVSAWLQVVGHMHNREALLQTPSSRPDDWQPDVAAARRIIEAALAEGRSLLGEGAAKQLLAAYGIPVAASVLAATPAQAVLAAEGIGFPVVLKIVSPQISHKSDVGGVALNLRDATEVEATALAMLERVRSLRPEATLSGFNVQQMVHRPGAHELIVGVASDPVFGPVVLFGQGGTAVEVLRDRAVALPPLNAALAEDLVARTRVARLLAGYRDQPAADRAALSRVLVRISQLVCDCAEIAELDINPLLADGAGVIALDARVLLGPLRGDGRGRLAIRPYPSELARPCSLPDGTRVLLRPIRPDDEAALAHFYETAPTEDMRLRFFARRGCVPRSELARYSQIDYDREMTFVAFDAADTQQSRLLGYACGLSDPDNVNVEFAVQVASWVKRHGLATALMRTLRDYAADRGAARLVAECLPDNLAMAGLARSLGFNVQRANGVNQLRLELAASSPATPSSPAAPAQLQLPAA</sequence>
<dbReference type="KEGG" id="rhy:RD110_08640"/>
<dbReference type="PANTHER" id="PTHR43334">
    <property type="entry name" value="ACETATE--COA LIGASE [ADP-FORMING]"/>
    <property type="match status" value="1"/>
</dbReference>
<name>A0A1P8JU22_9BURK</name>
<dbReference type="Pfam" id="PF13549">
    <property type="entry name" value="ATP-grasp_5"/>
    <property type="match status" value="1"/>
</dbReference>
<dbReference type="PANTHER" id="PTHR43334:SF1">
    <property type="entry name" value="3-HYDROXYPROPIONATE--COA LIGASE [ADP-FORMING]"/>
    <property type="match status" value="1"/>
</dbReference>
<evidence type="ECO:0000256" key="2">
    <source>
        <dbReference type="ARBA" id="ARBA00022741"/>
    </source>
</evidence>
<gene>
    <name evidence="9" type="ORF">RD110_08640</name>
</gene>
<keyword evidence="9" id="KW-0808">Transferase</keyword>
<dbReference type="STRING" id="1842727.RD110_08640"/>
<accession>A0A1P8JU22</accession>
<dbReference type="GO" id="GO:0005524">
    <property type="term" value="F:ATP binding"/>
    <property type="evidence" value="ECO:0007669"/>
    <property type="project" value="UniProtKB-UniRule"/>
</dbReference>
<keyword evidence="10" id="KW-1185">Reference proteome</keyword>
<evidence type="ECO:0000313" key="10">
    <source>
        <dbReference type="Proteomes" id="UP000186609"/>
    </source>
</evidence>
<keyword evidence="1" id="KW-0436">Ligase</keyword>
<dbReference type="FunFam" id="3.30.1490.20:FF:000020">
    <property type="entry name" value="Protein lysine acetyltransferase"/>
    <property type="match status" value="1"/>
</dbReference>